<evidence type="ECO:0000256" key="1">
    <source>
        <dbReference type="SAM" id="MobiDB-lite"/>
    </source>
</evidence>
<feature type="compositionally biased region" description="Polar residues" evidence="1">
    <location>
        <begin position="54"/>
        <end position="66"/>
    </location>
</feature>
<dbReference type="AlphaFoldDB" id="T1GI44"/>
<reference evidence="2" key="2">
    <citation type="submission" date="2015-06" db="UniProtKB">
        <authorList>
            <consortium name="EnsemblMetazoa"/>
        </authorList>
    </citation>
    <scope>IDENTIFICATION</scope>
</reference>
<dbReference type="EnsemblMetazoa" id="MESCA003111-RA">
    <property type="protein sequence ID" value="MESCA003111-PA"/>
    <property type="gene ID" value="MESCA003111"/>
</dbReference>
<evidence type="ECO:0000313" key="2">
    <source>
        <dbReference type="EnsemblMetazoa" id="MESCA003111-PA"/>
    </source>
</evidence>
<reference evidence="3" key="1">
    <citation type="submission" date="2013-02" db="EMBL/GenBank/DDBJ databases">
        <authorList>
            <person name="Hughes D."/>
        </authorList>
    </citation>
    <scope>NUCLEOTIDE SEQUENCE</scope>
    <source>
        <strain>Durham</strain>
        <strain evidence="3">NC isolate 2 -- Noor lab</strain>
    </source>
</reference>
<feature type="region of interest" description="Disordered" evidence="1">
    <location>
        <begin position="54"/>
        <end position="82"/>
    </location>
</feature>
<organism evidence="2 3">
    <name type="scientific">Megaselia scalaris</name>
    <name type="common">Humpbacked fly</name>
    <name type="synonym">Phora scalaris</name>
    <dbReference type="NCBI Taxonomy" id="36166"/>
    <lineage>
        <taxon>Eukaryota</taxon>
        <taxon>Metazoa</taxon>
        <taxon>Ecdysozoa</taxon>
        <taxon>Arthropoda</taxon>
        <taxon>Hexapoda</taxon>
        <taxon>Insecta</taxon>
        <taxon>Pterygota</taxon>
        <taxon>Neoptera</taxon>
        <taxon>Endopterygota</taxon>
        <taxon>Diptera</taxon>
        <taxon>Brachycera</taxon>
        <taxon>Muscomorpha</taxon>
        <taxon>Platypezoidea</taxon>
        <taxon>Phoridae</taxon>
        <taxon>Megaseliini</taxon>
        <taxon>Megaselia</taxon>
    </lineage>
</organism>
<sequence length="98" mass="11310">MECRSLYRGDATQDLRRKFTDFKAEVTAPQEIRWLGKVGKKQYFIETLDKNSIHSTNDNVHSSPTSTKKHGIHQTESPKQINHVLCDMTEGTPQMFLM</sequence>
<name>T1GI44_MEGSC</name>
<dbReference type="EMBL" id="CAQQ02391339">
    <property type="status" value="NOT_ANNOTATED_CDS"/>
    <property type="molecule type" value="Genomic_DNA"/>
</dbReference>
<keyword evidence="3" id="KW-1185">Reference proteome</keyword>
<evidence type="ECO:0000313" key="3">
    <source>
        <dbReference type="Proteomes" id="UP000015102"/>
    </source>
</evidence>
<accession>T1GI44</accession>
<protein>
    <submittedName>
        <fullName evidence="2">Uncharacterized protein</fullName>
    </submittedName>
</protein>
<dbReference type="HOGENOM" id="CLU_2335993_0_0_1"/>
<dbReference type="Proteomes" id="UP000015102">
    <property type="component" value="Unassembled WGS sequence"/>
</dbReference>
<proteinExistence type="predicted"/>